<organism evidence="1 2">
    <name type="scientific">Falsigemmobacter faecalis</name>
    <dbReference type="NCBI Taxonomy" id="2488730"/>
    <lineage>
        <taxon>Bacteria</taxon>
        <taxon>Pseudomonadati</taxon>
        <taxon>Pseudomonadota</taxon>
        <taxon>Alphaproteobacteria</taxon>
        <taxon>Rhodobacterales</taxon>
        <taxon>Paracoccaceae</taxon>
        <taxon>Falsigemmobacter</taxon>
    </lineage>
</organism>
<name>A0A3P3D1N5_9RHOB</name>
<evidence type="ECO:0000313" key="2">
    <source>
        <dbReference type="Proteomes" id="UP000282125"/>
    </source>
</evidence>
<proteinExistence type="predicted"/>
<dbReference type="Proteomes" id="UP000282125">
    <property type="component" value="Unassembled WGS sequence"/>
</dbReference>
<sequence>MNEDAKDPLFTHVEPLVQFRAKDLANALARGGVPYSTASARIQNYSKQNLIHVRGRVGEGKNSPNIYGITDVAAALMLSGLQDCGVADQEVLNIASSALYYWYLGQQARSPHPILAALSDTLDGTEWALQLRFMRHSQTQARYVLRNFGRLDQEAFWAGAENVKDPEWSSVGEVLITTAPLHALRSLIAPPAGMN</sequence>
<accession>A0A3P3D1N5</accession>
<comment type="caution">
    <text evidence="1">The sequence shown here is derived from an EMBL/GenBank/DDBJ whole genome shotgun (WGS) entry which is preliminary data.</text>
</comment>
<gene>
    <name evidence="1" type="ORF">EG244_19395</name>
</gene>
<keyword evidence="2" id="KW-1185">Reference proteome</keyword>
<dbReference type="EMBL" id="RRAZ01000057">
    <property type="protein sequence ID" value="RRH68360.1"/>
    <property type="molecule type" value="Genomic_DNA"/>
</dbReference>
<dbReference type="AlphaFoldDB" id="A0A3P3D1N5"/>
<reference evidence="1 2" key="1">
    <citation type="submission" date="2018-11" db="EMBL/GenBank/DDBJ databases">
        <title>Gemmobacter sp. nov., YIM 102744-1 draft genome.</title>
        <authorList>
            <person name="Li G."/>
            <person name="Jiang Y."/>
        </authorList>
    </citation>
    <scope>NUCLEOTIDE SEQUENCE [LARGE SCALE GENOMIC DNA]</scope>
    <source>
        <strain evidence="1 2">YIM 102744-1</strain>
    </source>
</reference>
<dbReference type="OrthoDB" id="9899103at2"/>
<dbReference type="RefSeq" id="WP_124966811.1">
    <property type="nucleotide sequence ID" value="NZ_RRAZ01000057.1"/>
</dbReference>
<protein>
    <submittedName>
        <fullName evidence="1">Uncharacterized protein</fullName>
    </submittedName>
</protein>
<evidence type="ECO:0000313" key="1">
    <source>
        <dbReference type="EMBL" id="RRH68360.1"/>
    </source>
</evidence>